<dbReference type="InterPro" id="IPR014710">
    <property type="entry name" value="RmlC-like_jellyroll"/>
</dbReference>
<dbReference type="EMBL" id="JAMPLM010000016">
    <property type="protein sequence ID" value="MEP1060217.1"/>
    <property type="molecule type" value="Genomic_DNA"/>
</dbReference>
<feature type="domain" description="Cyclic nucleotide-binding" evidence="1">
    <location>
        <begin position="7"/>
        <end position="104"/>
    </location>
</feature>
<comment type="caution">
    <text evidence="2">The sequence shown here is derived from an EMBL/GenBank/DDBJ whole genome shotgun (WGS) entry which is preliminary data.</text>
</comment>
<dbReference type="InterPro" id="IPR023892">
    <property type="entry name" value="cNMP-bd"/>
</dbReference>
<protein>
    <submittedName>
        <fullName evidence="2">Cyclic nucleotide-binding domain-containing protein</fullName>
    </submittedName>
</protein>
<dbReference type="Gene3D" id="2.60.120.10">
    <property type="entry name" value="Jelly Rolls"/>
    <property type="match status" value="1"/>
</dbReference>
<name>A0ABV0KLU4_9CYAN</name>
<dbReference type="Pfam" id="PF00027">
    <property type="entry name" value="cNMP_binding"/>
    <property type="match status" value="1"/>
</dbReference>
<sequence length="180" mass="19984">MKKVLFILGELDDDDIDWVLETAVRQEVVAGTVLIHEGQPIDTLYILLEGELSVSVAAMDDREIAILSSGEVVGEMSFIDTRPPSATVTAAKNSLVLSIPREQLATKLRQDIGFASRFYRALAIFLSNRLRVTVNQLGYGSNNQSEVTDLPNDELARDAKDNVALAETRLDWLLRRLKGR</sequence>
<dbReference type="Proteomes" id="UP001476950">
    <property type="component" value="Unassembled WGS sequence"/>
</dbReference>
<keyword evidence="3" id="KW-1185">Reference proteome</keyword>
<dbReference type="NCBIfam" id="TIGR03896">
    <property type="entry name" value="cyc_nuc_ocin"/>
    <property type="match status" value="1"/>
</dbReference>
<gene>
    <name evidence="2" type="ORF">NDI38_17415</name>
</gene>
<proteinExistence type="predicted"/>
<dbReference type="PANTHER" id="PTHR24567">
    <property type="entry name" value="CRP FAMILY TRANSCRIPTIONAL REGULATORY PROTEIN"/>
    <property type="match status" value="1"/>
</dbReference>
<dbReference type="PANTHER" id="PTHR24567:SF74">
    <property type="entry name" value="HTH-TYPE TRANSCRIPTIONAL REGULATOR ARCR"/>
    <property type="match status" value="1"/>
</dbReference>
<accession>A0ABV0KLU4</accession>
<reference evidence="2 3" key="1">
    <citation type="submission" date="2022-04" db="EMBL/GenBank/DDBJ databases">
        <title>Positive selection, recombination, and allopatry shape intraspecific diversity of widespread and dominant cyanobacteria.</title>
        <authorList>
            <person name="Wei J."/>
            <person name="Shu W."/>
            <person name="Hu C."/>
        </authorList>
    </citation>
    <scope>NUCLEOTIDE SEQUENCE [LARGE SCALE GENOMIC DNA]</scope>
    <source>
        <strain evidence="2 3">AS-A4</strain>
    </source>
</reference>
<organism evidence="2 3">
    <name type="scientific">Stenomitos frigidus AS-A4</name>
    <dbReference type="NCBI Taxonomy" id="2933935"/>
    <lineage>
        <taxon>Bacteria</taxon>
        <taxon>Bacillati</taxon>
        <taxon>Cyanobacteriota</taxon>
        <taxon>Cyanophyceae</taxon>
        <taxon>Leptolyngbyales</taxon>
        <taxon>Leptolyngbyaceae</taxon>
        <taxon>Stenomitos</taxon>
    </lineage>
</organism>
<dbReference type="SMART" id="SM00100">
    <property type="entry name" value="cNMP"/>
    <property type="match status" value="1"/>
</dbReference>
<evidence type="ECO:0000313" key="2">
    <source>
        <dbReference type="EMBL" id="MEP1060217.1"/>
    </source>
</evidence>
<dbReference type="InterPro" id="IPR000595">
    <property type="entry name" value="cNMP-bd_dom"/>
</dbReference>
<dbReference type="InterPro" id="IPR050397">
    <property type="entry name" value="Env_Response_Regulators"/>
</dbReference>
<evidence type="ECO:0000313" key="3">
    <source>
        <dbReference type="Proteomes" id="UP001476950"/>
    </source>
</evidence>
<evidence type="ECO:0000259" key="1">
    <source>
        <dbReference type="PROSITE" id="PS50042"/>
    </source>
</evidence>
<dbReference type="InterPro" id="IPR018490">
    <property type="entry name" value="cNMP-bd_dom_sf"/>
</dbReference>
<dbReference type="SUPFAM" id="SSF51206">
    <property type="entry name" value="cAMP-binding domain-like"/>
    <property type="match status" value="1"/>
</dbReference>
<dbReference type="CDD" id="cd00038">
    <property type="entry name" value="CAP_ED"/>
    <property type="match status" value="1"/>
</dbReference>
<dbReference type="PROSITE" id="PS50042">
    <property type="entry name" value="CNMP_BINDING_3"/>
    <property type="match status" value="1"/>
</dbReference>
<dbReference type="RefSeq" id="WP_190446422.1">
    <property type="nucleotide sequence ID" value="NZ_JAMPLM010000016.1"/>
</dbReference>